<dbReference type="STRING" id="1504633.A0A2T7EVJ6"/>
<name>A0A2T7EVJ6_9POAL</name>
<evidence type="ECO:0000313" key="2">
    <source>
        <dbReference type="Proteomes" id="UP000244336"/>
    </source>
</evidence>
<dbReference type="InterPro" id="IPR055298">
    <property type="entry name" value="AtLOH3-like"/>
</dbReference>
<dbReference type="OrthoDB" id="1705400at2759"/>
<gene>
    <name evidence="1" type="ORF">GQ55_2G348100</name>
</gene>
<dbReference type="Gramene" id="PUZ71857">
    <property type="protein sequence ID" value="PUZ71857"/>
    <property type="gene ID" value="GQ55_2G348100"/>
</dbReference>
<dbReference type="Proteomes" id="UP000244336">
    <property type="component" value="Chromosome 2"/>
</dbReference>
<dbReference type="AlphaFoldDB" id="A0A2T7EVJ6"/>
<evidence type="ECO:0000313" key="1">
    <source>
        <dbReference type="EMBL" id="PUZ71857.1"/>
    </source>
</evidence>
<keyword evidence="2" id="KW-1185">Reference proteome</keyword>
<proteinExistence type="predicted"/>
<accession>A0A2T7EVJ6</accession>
<dbReference type="PANTHER" id="PTHR11697:SF230">
    <property type="entry name" value="ZINC FINGER, MYM DOMAIN CONTAINING 1"/>
    <property type="match status" value="1"/>
</dbReference>
<dbReference type="EMBL" id="CM009750">
    <property type="protein sequence ID" value="PUZ71857.1"/>
    <property type="molecule type" value="Genomic_DNA"/>
</dbReference>
<dbReference type="PANTHER" id="PTHR11697">
    <property type="entry name" value="GENERAL TRANSCRIPTION FACTOR 2-RELATED ZINC FINGER PROTEIN"/>
    <property type="match status" value="1"/>
</dbReference>
<organism evidence="1 2">
    <name type="scientific">Panicum hallii var. hallii</name>
    <dbReference type="NCBI Taxonomy" id="1504633"/>
    <lineage>
        <taxon>Eukaryota</taxon>
        <taxon>Viridiplantae</taxon>
        <taxon>Streptophyta</taxon>
        <taxon>Embryophyta</taxon>
        <taxon>Tracheophyta</taxon>
        <taxon>Spermatophyta</taxon>
        <taxon>Magnoliopsida</taxon>
        <taxon>Liliopsida</taxon>
        <taxon>Poales</taxon>
        <taxon>Poaceae</taxon>
        <taxon>PACMAD clade</taxon>
        <taxon>Panicoideae</taxon>
        <taxon>Panicodae</taxon>
        <taxon>Paniceae</taxon>
        <taxon>Panicinae</taxon>
        <taxon>Panicum</taxon>
        <taxon>Panicum sect. Panicum</taxon>
    </lineage>
</organism>
<reference evidence="1 2" key="1">
    <citation type="submission" date="2018-04" db="EMBL/GenBank/DDBJ databases">
        <title>WGS assembly of Panicum hallii var. hallii HAL2.</title>
        <authorList>
            <person name="Lovell J."/>
            <person name="Jenkins J."/>
            <person name="Lowry D."/>
            <person name="Mamidi S."/>
            <person name="Sreedasyam A."/>
            <person name="Weng X."/>
            <person name="Barry K."/>
            <person name="Bonette J."/>
            <person name="Campitelli B."/>
            <person name="Daum C."/>
            <person name="Gordon S."/>
            <person name="Gould B."/>
            <person name="Lipzen A."/>
            <person name="MacQueen A."/>
            <person name="Palacio-Mejia J."/>
            <person name="Plott C."/>
            <person name="Shakirov E."/>
            <person name="Shu S."/>
            <person name="Yoshinaga Y."/>
            <person name="Zane M."/>
            <person name="Rokhsar D."/>
            <person name="Grimwood J."/>
            <person name="Schmutz J."/>
            <person name="Juenger T."/>
        </authorList>
    </citation>
    <scope>NUCLEOTIDE SEQUENCE [LARGE SCALE GENOMIC DNA]</scope>
    <source>
        <strain evidence="2">cv. HAL2</strain>
    </source>
</reference>
<sequence>MLRDARIENLMRALDCGELETGSGLNQEMGLARPDDTRWSSHYKAVCNIIAMYPIIREVLFTLGEDTTVRADWTKIHTMLGAFESFDFVFCLHLMFTILGYTNDLSECLQRREQDILNAITLVKAAKKRMEHLRNHGWDQFLDRVILFCNKHGVQVPAMEGNYVPFGRSVRFVHDQNNDDHFRRAIYIGVIDQISIELASRFDEVNMELLSCIAAFDPSNSFASFDAQKVRRLAEFYPNDISSTDLLKLDFQLDNFIDVLREDDDFKDLHNLVDLSVKLVEKKDIRCMMLCTCFSNWYCFYRWQQQVLKGHSLH</sequence>
<protein>
    <submittedName>
        <fullName evidence="1">Uncharacterized protein</fullName>
    </submittedName>
</protein>